<comment type="caution">
    <text evidence="2">The sequence shown here is derived from an EMBL/GenBank/DDBJ whole genome shotgun (WGS) entry which is preliminary data.</text>
</comment>
<gene>
    <name evidence="2" type="ORF">VTK73DRAFT_4467</name>
</gene>
<feature type="compositionally biased region" description="Polar residues" evidence="1">
    <location>
        <begin position="172"/>
        <end position="205"/>
    </location>
</feature>
<feature type="region of interest" description="Disordered" evidence="1">
    <location>
        <begin position="164"/>
        <end position="205"/>
    </location>
</feature>
<evidence type="ECO:0000313" key="3">
    <source>
        <dbReference type="Proteomes" id="UP001586593"/>
    </source>
</evidence>
<evidence type="ECO:0000256" key="1">
    <source>
        <dbReference type="SAM" id="MobiDB-lite"/>
    </source>
</evidence>
<protein>
    <submittedName>
        <fullName evidence="2">Uncharacterized protein</fullName>
    </submittedName>
</protein>
<proteinExistence type="predicted"/>
<reference evidence="2 3" key="1">
    <citation type="journal article" date="2024" name="Commun. Biol.">
        <title>Comparative genomic analysis of thermophilic fungi reveals convergent evolutionary adaptations and gene losses.</title>
        <authorList>
            <person name="Steindorff A.S."/>
            <person name="Aguilar-Pontes M.V."/>
            <person name="Robinson A.J."/>
            <person name="Andreopoulos B."/>
            <person name="LaButti K."/>
            <person name="Kuo A."/>
            <person name="Mondo S."/>
            <person name="Riley R."/>
            <person name="Otillar R."/>
            <person name="Haridas S."/>
            <person name="Lipzen A."/>
            <person name="Grimwood J."/>
            <person name="Schmutz J."/>
            <person name="Clum A."/>
            <person name="Reid I.D."/>
            <person name="Moisan M.C."/>
            <person name="Butler G."/>
            <person name="Nguyen T.T.M."/>
            <person name="Dewar K."/>
            <person name="Conant G."/>
            <person name="Drula E."/>
            <person name="Henrissat B."/>
            <person name="Hansel C."/>
            <person name="Singer S."/>
            <person name="Hutchinson M.I."/>
            <person name="de Vries R.P."/>
            <person name="Natvig D.O."/>
            <person name="Powell A.J."/>
            <person name="Tsang A."/>
            <person name="Grigoriev I.V."/>
        </authorList>
    </citation>
    <scope>NUCLEOTIDE SEQUENCE [LARGE SCALE GENOMIC DNA]</scope>
    <source>
        <strain evidence="2 3">ATCC 24622</strain>
    </source>
</reference>
<keyword evidence="3" id="KW-1185">Reference proteome</keyword>
<organism evidence="2 3">
    <name type="scientific">Phialemonium thermophilum</name>
    <dbReference type="NCBI Taxonomy" id="223376"/>
    <lineage>
        <taxon>Eukaryota</taxon>
        <taxon>Fungi</taxon>
        <taxon>Dikarya</taxon>
        <taxon>Ascomycota</taxon>
        <taxon>Pezizomycotina</taxon>
        <taxon>Sordariomycetes</taxon>
        <taxon>Sordariomycetidae</taxon>
        <taxon>Cephalothecales</taxon>
        <taxon>Cephalothecaceae</taxon>
        <taxon>Phialemonium</taxon>
    </lineage>
</organism>
<accession>A0ABR3V8C9</accession>
<dbReference type="Proteomes" id="UP001586593">
    <property type="component" value="Unassembled WGS sequence"/>
</dbReference>
<sequence>MVPPRCLADSMDAVPRRLYGCSGGDLGGGTCLQVLMAGQWDALCVVQKDEPGITQGGTYSLMEHSHKFTCCRPRKPHCEASHAEDINRKHITGSTEQGAHAQKHSDTKHYESQVMPWRWMRGMRPVTDCSWERMACSDDAWRSRGPNRNATSSLMSLHSWSRWKNPDDAHRSTAQVPVPTYSQPQPATASYSQLQPVTYGQLQPE</sequence>
<dbReference type="EMBL" id="JAZHXJ010002530">
    <property type="protein sequence ID" value="KAL1838079.1"/>
    <property type="molecule type" value="Genomic_DNA"/>
</dbReference>
<name>A0ABR3V8C9_9PEZI</name>
<evidence type="ECO:0000313" key="2">
    <source>
        <dbReference type="EMBL" id="KAL1838079.1"/>
    </source>
</evidence>